<gene>
    <name evidence="10" type="ORF">SAMN04490244_103271</name>
</gene>
<keyword evidence="3 6" id="KW-0479">Metal-binding</keyword>
<evidence type="ECO:0000256" key="5">
    <source>
        <dbReference type="ARBA" id="ARBA00023004"/>
    </source>
</evidence>
<evidence type="ECO:0000313" key="10">
    <source>
        <dbReference type="EMBL" id="SER85781.1"/>
    </source>
</evidence>
<dbReference type="PANTHER" id="PTHR11961">
    <property type="entry name" value="CYTOCHROME C"/>
    <property type="match status" value="1"/>
</dbReference>
<dbReference type="RefSeq" id="WP_092691003.1">
    <property type="nucleotide sequence ID" value="NZ_FOGU01000003.1"/>
</dbReference>
<dbReference type="InterPro" id="IPR036909">
    <property type="entry name" value="Cyt_c-like_dom_sf"/>
</dbReference>
<feature type="compositionally biased region" description="Acidic residues" evidence="7">
    <location>
        <begin position="145"/>
        <end position="157"/>
    </location>
</feature>
<evidence type="ECO:0000256" key="7">
    <source>
        <dbReference type="SAM" id="MobiDB-lite"/>
    </source>
</evidence>
<dbReference type="PROSITE" id="PS51007">
    <property type="entry name" value="CYTC"/>
    <property type="match status" value="1"/>
</dbReference>
<dbReference type="GO" id="GO:0020037">
    <property type="term" value="F:heme binding"/>
    <property type="evidence" value="ECO:0007669"/>
    <property type="project" value="InterPro"/>
</dbReference>
<dbReference type="AlphaFoldDB" id="A0A1H9SLF1"/>
<dbReference type="STRING" id="641238.SAMN04490244_103271"/>
<evidence type="ECO:0000256" key="1">
    <source>
        <dbReference type="ARBA" id="ARBA00022448"/>
    </source>
</evidence>
<evidence type="ECO:0000256" key="4">
    <source>
        <dbReference type="ARBA" id="ARBA00022982"/>
    </source>
</evidence>
<evidence type="ECO:0000256" key="8">
    <source>
        <dbReference type="SAM" id="SignalP"/>
    </source>
</evidence>
<keyword evidence="4" id="KW-0249">Electron transport</keyword>
<evidence type="ECO:0000256" key="3">
    <source>
        <dbReference type="ARBA" id="ARBA00022723"/>
    </source>
</evidence>
<proteinExistence type="predicted"/>
<protein>
    <submittedName>
        <fullName evidence="10">Cytochrome c</fullName>
    </submittedName>
</protein>
<dbReference type="SUPFAM" id="SSF46626">
    <property type="entry name" value="Cytochrome c"/>
    <property type="match status" value="1"/>
</dbReference>
<feature type="chain" id="PRO_5011497745" evidence="8">
    <location>
        <begin position="21"/>
        <end position="157"/>
    </location>
</feature>
<dbReference type="InterPro" id="IPR002327">
    <property type="entry name" value="Cyt_c_1A/1B"/>
</dbReference>
<dbReference type="OrthoDB" id="9805828at2"/>
<dbReference type="Proteomes" id="UP000198885">
    <property type="component" value="Unassembled WGS sequence"/>
</dbReference>
<dbReference type="EMBL" id="FOGU01000003">
    <property type="protein sequence ID" value="SER85781.1"/>
    <property type="molecule type" value="Genomic_DNA"/>
</dbReference>
<keyword evidence="2 6" id="KW-0349">Heme</keyword>
<evidence type="ECO:0000256" key="6">
    <source>
        <dbReference type="PROSITE-ProRule" id="PRU00433"/>
    </source>
</evidence>
<keyword evidence="5 6" id="KW-0408">Iron</keyword>
<evidence type="ECO:0000313" key="11">
    <source>
        <dbReference type="Proteomes" id="UP000198885"/>
    </source>
</evidence>
<keyword evidence="11" id="KW-1185">Reference proteome</keyword>
<evidence type="ECO:0000256" key="2">
    <source>
        <dbReference type="ARBA" id="ARBA00022617"/>
    </source>
</evidence>
<evidence type="ECO:0000259" key="9">
    <source>
        <dbReference type="PROSITE" id="PS51007"/>
    </source>
</evidence>
<dbReference type="GO" id="GO:0046872">
    <property type="term" value="F:metal ion binding"/>
    <property type="evidence" value="ECO:0007669"/>
    <property type="project" value="UniProtKB-KW"/>
</dbReference>
<reference evidence="10 11" key="1">
    <citation type="submission" date="2016-10" db="EMBL/GenBank/DDBJ databases">
        <authorList>
            <person name="de Groot N.N."/>
        </authorList>
    </citation>
    <scope>NUCLEOTIDE SEQUENCE [LARGE SCALE GENOMIC DNA]</scope>
    <source>
        <strain evidence="10 11">DSM 23042</strain>
    </source>
</reference>
<name>A0A1H9SLF1_9RHOB</name>
<organism evidence="10 11">
    <name type="scientific">Tranquillimonas rosea</name>
    <dbReference type="NCBI Taxonomy" id="641238"/>
    <lineage>
        <taxon>Bacteria</taxon>
        <taxon>Pseudomonadati</taxon>
        <taxon>Pseudomonadota</taxon>
        <taxon>Alphaproteobacteria</taxon>
        <taxon>Rhodobacterales</taxon>
        <taxon>Roseobacteraceae</taxon>
        <taxon>Tranquillimonas</taxon>
    </lineage>
</organism>
<feature type="domain" description="Cytochrome c" evidence="9">
    <location>
        <begin position="24"/>
        <end position="141"/>
    </location>
</feature>
<accession>A0A1H9SLF1</accession>
<dbReference type="InterPro" id="IPR009056">
    <property type="entry name" value="Cyt_c-like_dom"/>
</dbReference>
<feature type="signal peptide" evidence="8">
    <location>
        <begin position="1"/>
        <end position="20"/>
    </location>
</feature>
<sequence>MLHRIAIAAVTVATASAAQAQDVGDASAGEQLFNQCQTCHVVVDDEGNTIAGRNARTGPNLYGVIGRQAGTVEDFRYGDAMVEAGEQGLVWDAETFVQYVQDPTGFLREYLDDSRARGKMSFRVRSEEDAQNLYAYLASVGPDGGEGDGDGEEDSGS</sequence>
<feature type="region of interest" description="Disordered" evidence="7">
    <location>
        <begin position="138"/>
        <end position="157"/>
    </location>
</feature>
<keyword evidence="8" id="KW-0732">Signal</keyword>
<keyword evidence="1" id="KW-0813">Transport</keyword>
<dbReference type="GO" id="GO:0009055">
    <property type="term" value="F:electron transfer activity"/>
    <property type="evidence" value="ECO:0007669"/>
    <property type="project" value="InterPro"/>
</dbReference>
<dbReference type="Gene3D" id="1.10.760.10">
    <property type="entry name" value="Cytochrome c-like domain"/>
    <property type="match status" value="1"/>
</dbReference>